<evidence type="ECO:0000313" key="6">
    <source>
        <dbReference type="Proteomes" id="UP000515153"/>
    </source>
</evidence>
<proteinExistence type="inferred from homology"/>
<reference evidence="7" key="3">
    <citation type="submission" date="2025-08" db="UniProtKB">
        <authorList>
            <consortium name="RefSeq"/>
        </authorList>
    </citation>
    <scope>IDENTIFICATION</scope>
    <source>
        <strain evidence="7">NI907</strain>
    </source>
</reference>
<dbReference type="Proteomes" id="UP000515153">
    <property type="component" value="Unplaced"/>
</dbReference>
<evidence type="ECO:0000313" key="7">
    <source>
        <dbReference type="RefSeq" id="XP_030977099.1"/>
    </source>
</evidence>
<dbReference type="CDD" id="cd05233">
    <property type="entry name" value="SDR_c"/>
    <property type="match status" value="1"/>
</dbReference>
<accession>A0A6P8AQC4</accession>
<dbReference type="InterPro" id="IPR036291">
    <property type="entry name" value="NAD(P)-bd_dom_sf"/>
</dbReference>
<dbReference type="KEGG" id="pgri:PgNI_12078"/>
<evidence type="ECO:0000259" key="5">
    <source>
        <dbReference type="SMART" id="SM00822"/>
    </source>
</evidence>
<dbReference type="PANTHER" id="PTHR43618:SF4">
    <property type="entry name" value="SHORT CHAIN DEHYDROGENASE_REDUCTASE FAMILY (AFU_ORTHOLOGUE AFUA_7G04540)"/>
    <property type="match status" value="1"/>
</dbReference>
<dbReference type="SUPFAM" id="SSF51735">
    <property type="entry name" value="NAD(P)-binding Rossmann-fold domains"/>
    <property type="match status" value="1"/>
</dbReference>
<dbReference type="SUPFAM" id="SSF47090">
    <property type="entry name" value="PGBD-like"/>
    <property type="match status" value="1"/>
</dbReference>
<dbReference type="SMART" id="SM00822">
    <property type="entry name" value="PKS_KR"/>
    <property type="match status" value="1"/>
</dbReference>
<name>A0A6P8AQC4_PYRGI</name>
<dbReference type="InterPro" id="IPR002477">
    <property type="entry name" value="Peptidoglycan-bd-like"/>
</dbReference>
<dbReference type="Pfam" id="PF01471">
    <property type="entry name" value="PG_binding_1"/>
    <property type="match status" value="1"/>
</dbReference>
<keyword evidence="2" id="KW-0521">NADP</keyword>
<evidence type="ECO:0000256" key="3">
    <source>
        <dbReference type="ARBA" id="ARBA00023002"/>
    </source>
</evidence>
<dbReference type="Gene3D" id="3.40.50.720">
    <property type="entry name" value="NAD(P)-binding Rossmann-like Domain"/>
    <property type="match status" value="1"/>
</dbReference>
<evidence type="ECO:0000256" key="2">
    <source>
        <dbReference type="ARBA" id="ARBA00022857"/>
    </source>
</evidence>
<feature type="signal peptide" evidence="4">
    <location>
        <begin position="1"/>
        <end position="19"/>
    </location>
</feature>
<dbReference type="RefSeq" id="XP_030977099.1">
    <property type="nucleotide sequence ID" value="XM_031132034.1"/>
</dbReference>
<sequence>MRLASLIATAAAFALSTAALPSSPLLPRADGYCNTSKNVQGRGNGLVAKYPAISGGGSCILKDSATGNGVSTLQTALNQCYSAGLDVDGDFGPKTTAAVKKAQRAEGGLNVDGIWGPKTGAKMDWWGSRKAARGTEIIWSCTKVNFFCPEHVMAAADPSPSCAPHVSLKVNDLFSVEGKVVVVTGGGTGLGRSIAEGFAVNGARVYIVGRRLEVLEAAASEIRGHVRVIQGDVGTKASCQKIADALAGTVDHIDTVVNCAGIMRPWKTPPKDHNNPDDVENLLLNGVDDEDFNQCQAINVNGVYFMTAVCVPLLRKAADPNVVIISSISGLSIQRVLGLPTYSISKAAAVQTGKLLAGRLHPMKIRVNTICPGVFPSEMTGQASSEDKYGWGVGEVAAKASMRSTAGRPGRPEEIVGPVLMLSSAAGGFTNCALLTVDGGRMMSASIHDGLRLPDETYA</sequence>
<dbReference type="Gene3D" id="1.10.101.10">
    <property type="entry name" value="PGBD-like superfamily/PGBD"/>
    <property type="match status" value="1"/>
</dbReference>
<dbReference type="PRINTS" id="PR00081">
    <property type="entry name" value="GDHRDH"/>
</dbReference>
<dbReference type="InterPro" id="IPR036365">
    <property type="entry name" value="PGBD-like_sf"/>
</dbReference>
<feature type="domain" description="Ketoreductase" evidence="5">
    <location>
        <begin position="179"/>
        <end position="351"/>
    </location>
</feature>
<dbReference type="InterPro" id="IPR002347">
    <property type="entry name" value="SDR_fam"/>
</dbReference>
<feature type="chain" id="PRO_5027669824" description="Ketoreductase domain-containing protein" evidence="4">
    <location>
        <begin position="20"/>
        <end position="459"/>
    </location>
</feature>
<comment type="similarity">
    <text evidence="1">Belongs to the short-chain dehydrogenases/reductases (SDR) family.</text>
</comment>
<dbReference type="AlphaFoldDB" id="A0A6P8AQC4"/>
<protein>
    <recommendedName>
        <fullName evidence="5">Ketoreductase domain-containing protein</fullName>
    </recommendedName>
</protein>
<evidence type="ECO:0000256" key="1">
    <source>
        <dbReference type="ARBA" id="ARBA00006484"/>
    </source>
</evidence>
<dbReference type="PANTHER" id="PTHR43618">
    <property type="entry name" value="7-ALPHA-HYDROXYSTEROID DEHYDROGENASE"/>
    <property type="match status" value="1"/>
</dbReference>
<keyword evidence="4" id="KW-0732">Signal</keyword>
<reference evidence="7" key="1">
    <citation type="journal article" date="2019" name="Mol. Biol. Evol.">
        <title>Blast fungal genomes show frequent chromosomal changes, gene gains and losses, and effector gene turnover.</title>
        <authorList>
            <person name="Gomez Luciano L.B."/>
            <person name="Jason Tsai I."/>
            <person name="Chuma I."/>
            <person name="Tosa Y."/>
            <person name="Chen Y.H."/>
            <person name="Li J.Y."/>
            <person name="Li M.Y."/>
            <person name="Jade Lu M.Y."/>
            <person name="Nakayashiki H."/>
            <person name="Li W.H."/>
        </authorList>
    </citation>
    <scope>NUCLEOTIDE SEQUENCE</scope>
    <source>
        <strain evidence="7">NI907</strain>
    </source>
</reference>
<dbReference type="InterPro" id="IPR036366">
    <property type="entry name" value="PGBDSf"/>
</dbReference>
<dbReference type="GO" id="GO:0016491">
    <property type="term" value="F:oxidoreductase activity"/>
    <property type="evidence" value="ECO:0007669"/>
    <property type="project" value="UniProtKB-KW"/>
</dbReference>
<dbReference type="InterPro" id="IPR057326">
    <property type="entry name" value="KR_dom"/>
</dbReference>
<keyword evidence="3" id="KW-0560">Oxidoreductase</keyword>
<gene>
    <name evidence="7" type="ORF">PgNI_12078</name>
</gene>
<dbReference type="Pfam" id="PF00106">
    <property type="entry name" value="adh_short"/>
    <property type="match status" value="1"/>
</dbReference>
<evidence type="ECO:0000256" key="4">
    <source>
        <dbReference type="SAM" id="SignalP"/>
    </source>
</evidence>
<keyword evidence="6" id="KW-1185">Reference proteome</keyword>
<reference evidence="7" key="2">
    <citation type="submission" date="2019-10" db="EMBL/GenBank/DDBJ databases">
        <authorList>
            <consortium name="NCBI Genome Project"/>
        </authorList>
    </citation>
    <scope>NUCLEOTIDE SEQUENCE</scope>
    <source>
        <strain evidence="7">NI907</strain>
    </source>
</reference>
<dbReference type="GeneID" id="41966939"/>
<organism evidence="6 7">
    <name type="scientific">Pyricularia grisea</name>
    <name type="common">Crabgrass-specific blast fungus</name>
    <name type="synonym">Magnaporthe grisea</name>
    <dbReference type="NCBI Taxonomy" id="148305"/>
    <lineage>
        <taxon>Eukaryota</taxon>
        <taxon>Fungi</taxon>
        <taxon>Dikarya</taxon>
        <taxon>Ascomycota</taxon>
        <taxon>Pezizomycotina</taxon>
        <taxon>Sordariomycetes</taxon>
        <taxon>Sordariomycetidae</taxon>
        <taxon>Magnaporthales</taxon>
        <taxon>Pyriculariaceae</taxon>
        <taxon>Pyricularia</taxon>
    </lineage>
</organism>
<dbReference type="InterPro" id="IPR052178">
    <property type="entry name" value="Sec_Metab_Biosynth_SDR"/>
</dbReference>